<evidence type="ECO:0000313" key="2">
    <source>
        <dbReference type="Proteomes" id="UP000013909"/>
    </source>
</evidence>
<organism evidence="1 2">
    <name type="scientific">Lunatimonas lonarensis</name>
    <dbReference type="NCBI Taxonomy" id="1232681"/>
    <lineage>
        <taxon>Bacteria</taxon>
        <taxon>Pseudomonadati</taxon>
        <taxon>Bacteroidota</taxon>
        <taxon>Cytophagia</taxon>
        <taxon>Cytophagales</taxon>
        <taxon>Cyclobacteriaceae</taxon>
    </lineage>
</organism>
<gene>
    <name evidence="1" type="ORF">ADIS_3441</name>
</gene>
<reference evidence="1 2" key="1">
    <citation type="submission" date="2013-02" db="EMBL/GenBank/DDBJ databases">
        <title>A novel strain isolated from Lonar lake, Maharashtra, India.</title>
        <authorList>
            <person name="Singh A."/>
        </authorList>
    </citation>
    <scope>NUCLEOTIDE SEQUENCE [LARGE SCALE GENOMIC DNA]</scope>
    <source>
        <strain evidence="1 2">AK24</strain>
    </source>
</reference>
<proteinExistence type="predicted"/>
<keyword evidence="2" id="KW-1185">Reference proteome</keyword>
<dbReference type="Proteomes" id="UP000013909">
    <property type="component" value="Unassembled WGS sequence"/>
</dbReference>
<evidence type="ECO:0000313" key="1">
    <source>
        <dbReference type="EMBL" id="EON76313.1"/>
    </source>
</evidence>
<dbReference type="EMBL" id="AQHR01000088">
    <property type="protein sequence ID" value="EON76313.1"/>
    <property type="molecule type" value="Genomic_DNA"/>
</dbReference>
<sequence length="44" mass="5024">MILIYIYGLIRPFVLGYSLNLGCQNKGIAANYPSLSLHFFYLLL</sequence>
<protein>
    <submittedName>
        <fullName evidence="1">Uncharacterized protein</fullName>
    </submittedName>
</protein>
<name>R7ZQI6_9BACT</name>
<comment type="caution">
    <text evidence="1">The sequence shown here is derived from an EMBL/GenBank/DDBJ whole genome shotgun (WGS) entry which is preliminary data.</text>
</comment>
<accession>R7ZQI6</accession>
<dbReference type="AlphaFoldDB" id="R7ZQI6"/>